<feature type="region of interest" description="Disordered" evidence="1">
    <location>
        <begin position="1000"/>
        <end position="1065"/>
    </location>
</feature>
<feature type="compositionally biased region" description="Basic residues" evidence="1">
    <location>
        <begin position="46"/>
        <end position="61"/>
    </location>
</feature>
<feature type="compositionally biased region" description="Basic residues" evidence="1">
    <location>
        <begin position="812"/>
        <end position="833"/>
    </location>
</feature>
<feature type="compositionally biased region" description="Basic and acidic residues" evidence="1">
    <location>
        <begin position="1316"/>
        <end position="1325"/>
    </location>
</feature>
<name>A0A194SDJ9_RHOGW</name>
<feature type="region of interest" description="Disordered" evidence="1">
    <location>
        <begin position="671"/>
        <end position="769"/>
    </location>
</feature>
<dbReference type="OMA" id="EHSPDRY"/>
<feature type="compositionally biased region" description="Basic and acidic residues" evidence="1">
    <location>
        <begin position="734"/>
        <end position="748"/>
    </location>
</feature>
<dbReference type="Proteomes" id="UP000053890">
    <property type="component" value="Unassembled WGS sequence"/>
</dbReference>
<evidence type="ECO:0000313" key="3">
    <source>
        <dbReference type="Proteomes" id="UP000053890"/>
    </source>
</evidence>
<feature type="region of interest" description="Disordered" evidence="1">
    <location>
        <begin position="1309"/>
        <end position="1473"/>
    </location>
</feature>
<evidence type="ECO:0000256" key="1">
    <source>
        <dbReference type="SAM" id="MobiDB-lite"/>
    </source>
</evidence>
<feature type="compositionally biased region" description="Basic and acidic residues" evidence="1">
    <location>
        <begin position="1041"/>
        <end position="1062"/>
    </location>
</feature>
<gene>
    <name evidence="2" type="ORF">RHOBADRAFT_51324</name>
</gene>
<feature type="compositionally biased region" description="Gly residues" evidence="1">
    <location>
        <begin position="515"/>
        <end position="526"/>
    </location>
</feature>
<feature type="compositionally biased region" description="Basic and acidic residues" evidence="1">
    <location>
        <begin position="682"/>
        <end position="707"/>
    </location>
</feature>
<reference evidence="2 3" key="1">
    <citation type="journal article" date="2015" name="Front. Microbiol.">
        <title>Genome sequence of the plant growth promoting endophytic yeast Rhodotorula graminis WP1.</title>
        <authorList>
            <person name="Firrincieli A."/>
            <person name="Otillar R."/>
            <person name="Salamov A."/>
            <person name="Schmutz J."/>
            <person name="Khan Z."/>
            <person name="Redman R.S."/>
            <person name="Fleck N.D."/>
            <person name="Lindquist E."/>
            <person name="Grigoriev I.V."/>
            <person name="Doty S.L."/>
        </authorList>
    </citation>
    <scope>NUCLEOTIDE SEQUENCE [LARGE SCALE GENOMIC DNA]</scope>
    <source>
        <strain evidence="2 3">WP1</strain>
    </source>
</reference>
<feature type="compositionally biased region" description="Basic and acidic residues" evidence="1">
    <location>
        <begin position="273"/>
        <end position="287"/>
    </location>
</feature>
<dbReference type="RefSeq" id="XP_018273525.1">
    <property type="nucleotide sequence ID" value="XM_018415777.1"/>
</dbReference>
<feature type="region of interest" description="Disordered" evidence="1">
    <location>
        <begin position="80"/>
        <end position="158"/>
    </location>
</feature>
<feature type="compositionally biased region" description="Basic residues" evidence="1">
    <location>
        <begin position="1594"/>
        <end position="1609"/>
    </location>
</feature>
<feature type="compositionally biased region" description="Low complexity" evidence="1">
    <location>
        <begin position="852"/>
        <end position="868"/>
    </location>
</feature>
<feature type="region of interest" description="Disordered" evidence="1">
    <location>
        <begin position="1182"/>
        <end position="1205"/>
    </location>
</feature>
<feature type="region of interest" description="Disordered" evidence="1">
    <location>
        <begin position="1594"/>
        <end position="1713"/>
    </location>
</feature>
<feature type="compositionally biased region" description="Basic and acidic residues" evidence="1">
    <location>
        <begin position="225"/>
        <end position="240"/>
    </location>
</feature>
<feature type="compositionally biased region" description="Basic residues" evidence="1">
    <location>
        <begin position="1692"/>
        <end position="1707"/>
    </location>
</feature>
<feature type="compositionally biased region" description="Basic residues" evidence="1">
    <location>
        <begin position="1818"/>
        <end position="1830"/>
    </location>
</feature>
<feature type="non-terminal residue" evidence="2">
    <location>
        <position position="1"/>
    </location>
</feature>
<protein>
    <submittedName>
        <fullName evidence="2">Uncharacterized protein</fullName>
    </submittedName>
</protein>
<evidence type="ECO:0000313" key="2">
    <source>
        <dbReference type="EMBL" id="KPV77476.1"/>
    </source>
</evidence>
<feature type="compositionally biased region" description="Low complexity" evidence="1">
    <location>
        <begin position="428"/>
        <end position="437"/>
    </location>
</feature>
<feature type="compositionally biased region" description="Basic and acidic residues" evidence="1">
    <location>
        <begin position="1353"/>
        <end position="1366"/>
    </location>
</feature>
<feature type="region of interest" description="Disordered" evidence="1">
    <location>
        <begin position="807"/>
        <end position="878"/>
    </location>
</feature>
<feature type="compositionally biased region" description="Basic and acidic residues" evidence="1">
    <location>
        <begin position="331"/>
        <end position="347"/>
    </location>
</feature>
<feature type="compositionally biased region" description="Basic and acidic residues" evidence="1">
    <location>
        <begin position="1401"/>
        <end position="1437"/>
    </location>
</feature>
<feature type="compositionally biased region" description="Basic residues" evidence="1">
    <location>
        <begin position="1"/>
        <end position="19"/>
    </location>
</feature>
<feature type="region of interest" description="Disordered" evidence="1">
    <location>
        <begin position="1080"/>
        <end position="1129"/>
    </location>
</feature>
<feature type="region of interest" description="Disordered" evidence="1">
    <location>
        <begin position="895"/>
        <end position="950"/>
    </location>
</feature>
<organism evidence="2 3">
    <name type="scientific">Rhodotorula graminis (strain WP1)</name>
    <dbReference type="NCBI Taxonomy" id="578459"/>
    <lineage>
        <taxon>Eukaryota</taxon>
        <taxon>Fungi</taxon>
        <taxon>Dikarya</taxon>
        <taxon>Basidiomycota</taxon>
        <taxon>Pucciniomycotina</taxon>
        <taxon>Microbotryomycetes</taxon>
        <taxon>Sporidiobolales</taxon>
        <taxon>Sporidiobolaceae</taxon>
        <taxon>Rhodotorula</taxon>
    </lineage>
</organism>
<feature type="compositionally biased region" description="Basic residues" evidence="1">
    <location>
        <begin position="749"/>
        <end position="762"/>
    </location>
</feature>
<feature type="region of interest" description="Disordered" evidence="1">
    <location>
        <begin position="1"/>
        <end position="61"/>
    </location>
</feature>
<feature type="compositionally biased region" description="Basic and acidic residues" evidence="1">
    <location>
        <begin position="1668"/>
        <end position="1677"/>
    </location>
</feature>
<feature type="compositionally biased region" description="Low complexity" evidence="1">
    <location>
        <begin position="288"/>
        <end position="297"/>
    </location>
</feature>
<feature type="region of interest" description="Disordered" evidence="1">
    <location>
        <begin position="1803"/>
        <end position="1830"/>
    </location>
</feature>
<feature type="compositionally biased region" description="Basic residues" evidence="1">
    <location>
        <begin position="132"/>
        <end position="143"/>
    </location>
</feature>
<dbReference type="EMBL" id="KQ474074">
    <property type="protein sequence ID" value="KPV77476.1"/>
    <property type="molecule type" value="Genomic_DNA"/>
</dbReference>
<feature type="compositionally biased region" description="Basic residues" evidence="1">
    <location>
        <begin position="438"/>
        <end position="452"/>
    </location>
</feature>
<feature type="non-terminal residue" evidence="2">
    <location>
        <position position="1830"/>
    </location>
</feature>
<sequence>GLTRPAHGRAPRRDHRRRASSATDLDHRSTCTRPAPQRALHERSSTRSRHRATRKRRRARRRRRVLALDLVSLVEEDSLAQVPRRSEPQRRRTSTATGHLPHPLPRHFSPAHRLGTSSTPPPSLPVEPCTVRRPRIRPRRRRPAPAPAAGPVHLDFGLPARRPHALDRRAPRAVHLEQLRQAPAPELSSPRVGRRRSAVEPVRLARELAWPRRLGQRRRRPLARVARDAPRARARPDGHGLRPQRRRRLDPGQARQHHEPAHGAGARPRLPVRRTEHAPRPDRRARAAECTAAPRAVARAHRDPPPSRPPPPVPVRPDAPLLASRPAPRPVRGDPRRVTEPQVEHLVGHRLQRRPVVGRQHRLDRDEQHDVGRRVLLLGPAHGRRPPPDPLARVARPEHALDPGRLGGRHLAPLSRLRVDRRGRPRRAASPALAARAARGRRRRRSAARARGRPGAGVRLPGAPPGRRRRARGRRGRARHRARRRAGRQRVGAEPGDDARRRDGAQGRGRRRRGGCGGLGGGGAGQGHRDEGALSEGGRASLERDAHLDHPPHSCRRGDGLDCRRALHRDRRDPSLFPDALPQLISRARRAPVPSRLLALAPAKVVERLARDPRHRPTSTTLAPVRRRERGHACARPPPDAAVRHRLRPLPLLARPAPPRALDAQLGLGAFVGPRGAPARRAPQDAVDRRRPVDAPRAPAREPRPDGRPGAVDGRPQAVRRDGAQGPPRRAPRRRDERVRQGPDDVPRRVGHGRPARARRQQRLAVGRQCGVGVGRGQVVEGERRRRRTVRLGLRDGHVVARRDGVVERRPAVRRGHHGRGPLEPRHHRRRRRDAAAAPRLAPHAAEHGPDAHGQAAAARRAPDALEPARPPAAPGAAGPVVAAARVAVGHHPFREPDALQGDQGARPGHAVNVQEPEHPRGPRRAQACGPSSRHHGHLDGPQASRRRPVARAHRHVADLARHPVLDASPVARPHERARLRLWAQRAREQQERLGRRQLVAGQAAHAPRVPPRGHQRQHELGRPAFAARPHRRHRGLVLFDRQRGAQGHDAERGHGRPEPRRPLGHLLPAAASWLSRLGRQAAPPEHGRARAAGDLEPRRVGRRDRAGDERAARVAAGPRLAHEHGDAARDRPRLVRLGPPRRVERLGSERERRVRGRHVTAGLERGAAARDAGAHARLVHHGRQVASDGRRRLARGAPAGDGRLLEPARRGQLAPAAGHAVGTVGLDPSQHERLERHVGHGHGDPVVALGVAASVERRPEPAPFAAAQPGERLGVARPDTLVDAARHAGCGGVCRGGGKGARGVVEAGHAQAAHPGEHGRRPAEEPQAVQQEGHVACGTAHQCAHRRGQPHQPDDPVDVHEEEGHQLQGRQGRRAGGPDVEEGQLSPRPHGYPAPRQGRHRGDARNPRARAAEQHRDVHHDADLRHGVAHVEREQRQPVQCPGLAAPQHARHHRRPHRLVAPGRPSERPRRRLQRLPHQARLARLARVQARRVGLDGLPVGLQPQGRRGLGHVIEPVEHPWLDAEPAHVARQQVQGQRRVHRERHLARRQHLAAPAHRAADLARQLAERPPSRARLDRRLALGLARGVAAYRRRQGRRAAHRERRRRAPQQPVVHAHVAHARVDGGDQSADPGPAQRACDTCSRRWRRRQGDAGRRRATARGPHQGAGDRLDERARPVGAASSRPDAALAVRRHGACRPAAGRRGRREPEAHPGWTWARQQRELRPGHVRLGPYVGRIVAGRLDASRPEAPDQGPSPFRLAPPFPLSPHFLFLPLLLSRLSASVRTPSVSLVDSPHVAPPHTRTGTLSLSIPLARSPRTRSRNPAHFSH</sequence>
<feature type="compositionally biased region" description="Pro residues" evidence="1">
    <location>
        <begin position="306"/>
        <end position="317"/>
    </location>
</feature>
<feature type="compositionally biased region" description="Basic residues" evidence="1">
    <location>
        <begin position="466"/>
        <end position="488"/>
    </location>
</feature>
<feature type="compositionally biased region" description="Basic residues" evidence="1">
    <location>
        <begin position="1450"/>
        <end position="1459"/>
    </location>
</feature>
<feature type="region of interest" description="Disordered" evidence="1">
    <location>
        <begin position="377"/>
        <end position="536"/>
    </location>
</feature>
<accession>A0A194SDJ9</accession>
<proteinExistence type="predicted"/>
<keyword evidence="3" id="KW-1185">Reference proteome</keyword>
<feature type="compositionally biased region" description="Basic and acidic residues" evidence="1">
    <location>
        <begin position="1086"/>
        <end position="1113"/>
    </location>
</feature>
<dbReference type="GeneID" id="28976225"/>
<feature type="region of interest" description="Disordered" evidence="1">
    <location>
        <begin position="176"/>
        <end position="198"/>
    </location>
</feature>
<feature type="region of interest" description="Disordered" evidence="1">
    <location>
        <begin position="215"/>
        <end position="353"/>
    </location>
</feature>